<keyword evidence="4" id="KW-0460">Magnesium</keyword>
<dbReference type="AlphaFoldDB" id="A0A9D2PKS2"/>
<evidence type="ECO:0000256" key="5">
    <source>
        <dbReference type="ARBA" id="ARBA00022884"/>
    </source>
</evidence>
<gene>
    <name evidence="7" type="ORF">H9753_00080</name>
</gene>
<keyword evidence="5" id="KW-0694">RNA-binding</keyword>
<reference evidence="7" key="1">
    <citation type="journal article" date="2021" name="PeerJ">
        <title>Extensive microbial diversity within the chicken gut microbiome revealed by metagenomics and culture.</title>
        <authorList>
            <person name="Gilroy R."/>
            <person name="Ravi A."/>
            <person name="Getino M."/>
            <person name="Pursley I."/>
            <person name="Horton D.L."/>
            <person name="Alikhan N.F."/>
            <person name="Baker D."/>
            <person name="Gharbi K."/>
            <person name="Hall N."/>
            <person name="Watson M."/>
            <person name="Adriaenssens E.M."/>
            <person name="Foster-Nyarko E."/>
            <person name="Jarju S."/>
            <person name="Secka A."/>
            <person name="Antonio M."/>
            <person name="Oren A."/>
            <person name="Chaudhuri R.R."/>
            <person name="La Ragione R."/>
            <person name="Hildebrand F."/>
            <person name="Pallen M.J."/>
        </authorList>
    </citation>
    <scope>NUCLEOTIDE SEQUENCE</scope>
    <source>
        <strain evidence="7">ChiBcec2-3848</strain>
    </source>
</reference>
<dbReference type="InterPro" id="IPR004659">
    <property type="entry name" value="RNase_E/G"/>
</dbReference>
<dbReference type="PANTHER" id="PTHR30001">
    <property type="entry name" value="RIBONUCLEASE"/>
    <property type="match status" value="1"/>
</dbReference>
<dbReference type="SMART" id="SM00316">
    <property type="entry name" value="S1"/>
    <property type="match status" value="1"/>
</dbReference>
<dbReference type="PANTHER" id="PTHR30001:SF0">
    <property type="entry name" value="RIBONUCLEASE G"/>
    <property type="match status" value="1"/>
</dbReference>
<keyword evidence="3" id="KW-0378">Hydrolase</keyword>
<evidence type="ECO:0000313" key="7">
    <source>
        <dbReference type="EMBL" id="HJC61999.1"/>
    </source>
</evidence>
<dbReference type="EMBL" id="DWVZ01000002">
    <property type="protein sequence ID" value="HJC61999.1"/>
    <property type="molecule type" value="Genomic_DNA"/>
</dbReference>
<comment type="cofactor">
    <cofactor evidence="1">
        <name>Mg(2+)</name>
        <dbReference type="ChEBI" id="CHEBI:18420"/>
    </cofactor>
</comment>
<dbReference type="GO" id="GO:0005737">
    <property type="term" value="C:cytoplasm"/>
    <property type="evidence" value="ECO:0007669"/>
    <property type="project" value="TreeGrafter"/>
</dbReference>
<accession>A0A9D2PKS2</accession>
<proteinExistence type="predicted"/>
<dbReference type="GO" id="GO:0016787">
    <property type="term" value="F:hydrolase activity"/>
    <property type="evidence" value="ECO:0007669"/>
    <property type="project" value="UniProtKB-KW"/>
</dbReference>
<dbReference type="InterPro" id="IPR012340">
    <property type="entry name" value="NA-bd_OB-fold"/>
</dbReference>
<dbReference type="InterPro" id="IPR003029">
    <property type="entry name" value="S1_domain"/>
</dbReference>
<dbReference type="GO" id="GO:0003723">
    <property type="term" value="F:RNA binding"/>
    <property type="evidence" value="ECO:0007669"/>
    <property type="project" value="UniProtKB-KW"/>
</dbReference>
<dbReference type="Proteomes" id="UP000823886">
    <property type="component" value="Unassembled WGS sequence"/>
</dbReference>
<dbReference type="Gene3D" id="2.40.50.140">
    <property type="entry name" value="Nucleic acid-binding proteins"/>
    <property type="match status" value="1"/>
</dbReference>
<evidence type="ECO:0000259" key="6">
    <source>
        <dbReference type="PROSITE" id="PS50126"/>
    </source>
</evidence>
<dbReference type="CDD" id="cd04453">
    <property type="entry name" value="S1_RNase_E"/>
    <property type="match status" value="1"/>
</dbReference>
<name>A0A9D2PKS2_9FIRM</name>
<organism evidence="7 8">
    <name type="scientific">Candidatus Blautia merdavium</name>
    <dbReference type="NCBI Taxonomy" id="2838494"/>
    <lineage>
        <taxon>Bacteria</taxon>
        <taxon>Bacillati</taxon>
        <taxon>Bacillota</taxon>
        <taxon>Clostridia</taxon>
        <taxon>Lachnospirales</taxon>
        <taxon>Lachnospiraceae</taxon>
        <taxon>Blautia</taxon>
    </lineage>
</organism>
<evidence type="ECO:0000313" key="8">
    <source>
        <dbReference type="Proteomes" id="UP000823886"/>
    </source>
</evidence>
<protein>
    <submittedName>
        <fullName evidence="7">Ribonuclease E/G</fullName>
    </submittedName>
</protein>
<evidence type="ECO:0000256" key="1">
    <source>
        <dbReference type="ARBA" id="ARBA00001946"/>
    </source>
</evidence>
<keyword evidence="2" id="KW-0479">Metal-binding</keyword>
<dbReference type="SUPFAM" id="SSF50249">
    <property type="entry name" value="Nucleic acid-binding proteins"/>
    <property type="match status" value="1"/>
</dbReference>
<dbReference type="Pfam" id="PF10150">
    <property type="entry name" value="RNase_E_G"/>
    <property type="match status" value="1"/>
</dbReference>
<evidence type="ECO:0000256" key="3">
    <source>
        <dbReference type="ARBA" id="ARBA00022801"/>
    </source>
</evidence>
<reference evidence="7" key="2">
    <citation type="submission" date="2021-04" db="EMBL/GenBank/DDBJ databases">
        <authorList>
            <person name="Gilroy R."/>
        </authorList>
    </citation>
    <scope>NUCLEOTIDE SEQUENCE</scope>
    <source>
        <strain evidence="7">ChiBcec2-3848</strain>
    </source>
</reference>
<dbReference type="GO" id="GO:0006364">
    <property type="term" value="P:rRNA processing"/>
    <property type="evidence" value="ECO:0007669"/>
    <property type="project" value="TreeGrafter"/>
</dbReference>
<dbReference type="InterPro" id="IPR019307">
    <property type="entry name" value="RNA-bd_AU-1/RNase_E/G"/>
</dbReference>
<dbReference type="GO" id="GO:0004540">
    <property type="term" value="F:RNA nuclease activity"/>
    <property type="evidence" value="ECO:0007669"/>
    <property type="project" value="InterPro"/>
</dbReference>
<dbReference type="GO" id="GO:0046872">
    <property type="term" value="F:metal ion binding"/>
    <property type="evidence" value="ECO:0007669"/>
    <property type="project" value="UniProtKB-KW"/>
</dbReference>
<comment type="caution">
    <text evidence="7">The sequence shown here is derived from an EMBL/GenBank/DDBJ whole genome shotgun (WGS) entry which is preliminary data.</text>
</comment>
<dbReference type="PROSITE" id="PS50126">
    <property type="entry name" value="S1"/>
    <property type="match status" value="1"/>
</dbReference>
<evidence type="ECO:0000256" key="4">
    <source>
        <dbReference type="ARBA" id="ARBA00022842"/>
    </source>
</evidence>
<feature type="domain" description="S1 motif" evidence="6">
    <location>
        <begin position="34"/>
        <end position="97"/>
    </location>
</feature>
<evidence type="ECO:0000256" key="2">
    <source>
        <dbReference type="ARBA" id="ARBA00022723"/>
    </source>
</evidence>
<sequence length="386" mass="44550">MEYRGKKVLTAALCREKKVCRIHLIPETGQGILGNIYIGKVKNIVPNIQAAFIEIADGIMCYYPMEEKGKNLKIGEELTVQVCREGMKKKLPSVTENLNFTGQYLVLTTERKELGFSRKLPEEEKKRIRGLLEERKPQNAGIIVRTSSRGTADEEILRELEFLENRMETVLLKARTRTCFSLLEQSIPEYLKEVQDACGQYTEEIVTDDPEVYRDICTYLQGFEKKQMEIRLYEDRLLPLYKLYSLESVLEEALKEKVWMKSGGFLVIQQTEAFVSIDVNTGKFTVKKDQEETYRRINLEAAREIARQLRLRNLSGIILIDFINMKSKEDGKRLMEALQDYLDEDSVKASVVDMTALNIVEVTRKKVRKPLSEEVKEIFSSGEECV</sequence>